<gene>
    <name evidence="2" type="ORF">CAMP_LOCUS11071</name>
</gene>
<sequence>MHIGCSRSWAQMCSGGQSAIELQYIGSKENAQLEATRMEQTGRTNKLSYSRRELKEDAPYENECQYMCLFEKLLKENMSDIQLVSDEEYEEDCELMWSEMVCQKCQVHFDTTQLFLEHILSCQFTRNDMFCYEKYGIVTKEIQDVLNEASEDRASRSYLSKSLANDDEIKIMIPMTSPLATFFLRGIMIYLERFPADNKRVIRAKIEQEGKAYTLFFTAKMIQKQYDDYAKHKDKQQKLRVQRELTRACQTFKLSCPDVVLHSKHRPAEVTRDLAIALGISRKIKLTQEVIMAAFEEKFKKNEESSKSTSPVETPILRNHKSDESSDTLDDSENSPESEKLKLNSGEIKNITVADNWLQGQIWAQTGCDENMNCETGSYSLEKNEICSKNRPFPPVTIAEFTLKGANDEDFYDVSLVNGYNVPITIETIGGTGNNCGKSGECVQDLNEICPDEFAVRRDNLTIGCKTSCLIHQNDEECCENQYANFESCSLTKTSKLFKNSCPGTYSFEFDDVQSTFTCIGANYFIKFC</sequence>
<dbReference type="InterPro" id="IPR037176">
    <property type="entry name" value="Osmotin/thaumatin-like_sf"/>
</dbReference>
<dbReference type="Proteomes" id="UP001152747">
    <property type="component" value="Unassembled WGS sequence"/>
</dbReference>
<evidence type="ECO:0000256" key="1">
    <source>
        <dbReference type="SAM" id="MobiDB-lite"/>
    </source>
</evidence>
<reference evidence="2" key="1">
    <citation type="submission" date="2022-11" db="EMBL/GenBank/DDBJ databases">
        <authorList>
            <person name="Kikuchi T."/>
        </authorList>
    </citation>
    <scope>NUCLEOTIDE SEQUENCE</scope>
    <source>
        <strain evidence="2">PS1010</strain>
    </source>
</reference>
<dbReference type="EMBL" id="CANHGI010000004">
    <property type="protein sequence ID" value="CAI5448434.1"/>
    <property type="molecule type" value="Genomic_DNA"/>
</dbReference>
<evidence type="ECO:0000313" key="2">
    <source>
        <dbReference type="EMBL" id="CAI5448434.1"/>
    </source>
</evidence>
<dbReference type="Gene3D" id="2.60.110.10">
    <property type="entry name" value="Thaumatin"/>
    <property type="match status" value="1"/>
</dbReference>
<name>A0A9P1N3E2_9PELO</name>
<dbReference type="OrthoDB" id="5861241at2759"/>
<dbReference type="SMART" id="SM00205">
    <property type="entry name" value="THN"/>
    <property type="match status" value="1"/>
</dbReference>
<accession>A0A9P1N3E2</accession>
<organism evidence="2 3">
    <name type="scientific">Caenorhabditis angaria</name>
    <dbReference type="NCBI Taxonomy" id="860376"/>
    <lineage>
        <taxon>Eukaryota</taxon>
        <taxon>Metazoa</taxon>
        <taxon>Ecdysozoa</taxon>
        <taxon>Nematoda</taxon>
        <taxon>Chromadorea</taxon>
        <taxon>Rhabditida</taxon>
        <taxon>Rhabditina</taxon>
        <taxon>Rhabditomorpha</taxon>
        <taxon>Rhabditoidea</taxon>
        <taxon>Rhabditidae</taxon>
        <taxon>Peloderinae</taxon>
        <taxon>Caenorhabditis</taxon>
    </lineage>
</organism>
<keyword evidence="3" id="KW-1185">Reference proteome</keyword>
<dbReference type="AlphaFoldDB" id="A0A9P1N3E2"/>
<comment type="caution">
    <text evidence="2">The sequence shown here is derived from an EMBL/GenBank/DDBJ whole genome shotgun (WGS) entry which is preliminary data.</text>
</comment>
<dbReference type="InterPro" id="IPR001938">
    <property type="entry name" value="Thaumatin"/>
</dbReference>
<dbReference type="PANTHER" id="PTHR31013">
    <property type="entry name" value="THAUMATIN FAMILY PROTEIN-RELATED"/>
    <property type="match status" value="1"/>
</dbReference>
<evidence type="ECO:0000313" key="3">
    <source>
        <dbReference type="Proteomes" id="UP001152747"/>
    </source>
</evidence>
<dbReference type="SUPFAM" id="SSF49870">
    <property type="entry name" value="Osmotin, thaumatin-like protein"/>
    <property type="match status" value="1"/>
</dbReference>
<feature type="compositionally biased region" description="Acidic residues" evidence="1">
    <location>
        <begin position="325"/>
        <end position="336"/>
    </location>
</feature>
<protein>
    <submittedName>
        <fullName evidence="2">Uncharacterized protein</fullName>
    </submittedName>
</protein>
<proteinExistence type="predicted"/>
<feature type="region of interest" description="Disordered" evidence="1">
    <location>
        <begin position="302"/>
        <end position="341"/>
    </location>
</feature>
<dbReference type="PANTHER" id="PTHR31013:SF12">
    <property type="entry name" value="PATHOGENESIS-RELATED PROTEIN 5-LIKE"/>
    <property type="match status" value="1"/>
</dbReference>
<dbReference type="Pfam" id="PF00314">
    <property type="entry name" value="Thaumatin"/>
    <property type="match status" value="1"/>
</dbReference>
<dbReference type="PROSITE" id="PS51367">
    <property type="entry name" value="THAUMATIN_2"/>
    <property type="match status" value="1"/>
</dbReference>